<dbReference type="SUPFAM" id="SSF54001">
    <property type="entry name" value="Cysteine proteinases"/>
    <property type="match status" value="1"/>
</dbReference>
<dbReference type="GO" id="GO:0016579">
    <property type="term" value="P:protein deubiquitination"/>
    <property type="evidence" value="ECO:0007669"/>
    <property type="project" value="TreeGrafter"/>
</dbReference>
<dbReference type="STRING" id="451379.A0A0N5AG34"/>
<dbReference type="InterPro" id="IPR003323">
    <property type="entry name" value="OTU_dom"/>
</dbReference>
<dbReference type="InterPro" id="IPR050704">
    <property type="entry name" value="Peptidase_C85-like"/>
</dbReference>
<evidence type="ECO:0000313" key="4">
    <source>
        <dbReference type="WBParaSite" id="SMUV_0000326301-mRNA-1"/>
    </source>
</evidence>
<dbReference type="AlphaFoldDB" id="A0A0N5AG34"/>
<dbReference type="InterPro" id="IPR038765">
    <property type="entry name" value="Papain-like_cys_pep_sf"/>
</dbReference>
<protein>
    <submittedName>
        <fullName evidence="4">OTU domain-containing protein</fullName>
    </submittedName>
</protein>
<feature type="domain" description="OTU" evidence="2">
    <location>
        <begin position="71"/>
        <end position="193"/>
    </location>
</feature>
<dbReference type="CDD" id="cd22770">
    <property type="entry name" value="OTU_OTUD3"/>
    <property type="match status" value="1"/>
</dbReference>
<dbReference type="Pfam" id="PF02338">
    <property type="entry name" value="OTU"/>
    <property type="match status" value="1"/>
</dbReference>
<dbReference type="Proteomes" id="UP000046393">
    <property type="component" value="Unplaced"/>
</dbReference>
<name>A0A0N5AG34_9BILA</name>
<dbReference type="Gene3D" id="3.90.70.80">
    <property type="match status" value="1"/>
</dbReference>
<feature type="compositionally biased region" description="Polar residues" evidence="1">
    <location>
        <begin position="19"/>
        <end position="36"/>
    </location>
</feature>
<dbReference type="PANTHER" id="PTHR12419">
    <property type="entry name" value="OTU DOMAIN CONTAINING PROTEIN"/>
    <property type="match status" value="1"/>
</dbReference>
<keyword evidence="3" id="KW-1185">Reference proteome</keyword>
<evidence type="ECO:0000256" key="1">
    <source>
        <dbReference type="SAM" id="MobiDB-lite"/>
    </source>
</evidence>
<sequence length="389" mass="43383">MARKKEYSVMDGYKKKRPSTNFSNVGTGKSENNMKPSTELRRKDSNNCAGPSFSDVYDVADLRSQLGSIGLTLRDIPGDGNCLFRALGDQLEGHSRNHMKHRMDTVRYMIAHRKHFEPFIDIPFERYVDNLSRPGTYAGQDALVAFARLHQVNIVIHQLNSPLWQIEGSEDMNAPELHLSYHNGEHYSSVRYFGDLENAPAQVRLVSLMNGRPGCLSLNKNCSTNSSSDANKKLKQHVSSFASHKDPKGASLTIPKVAADENNYDVDVTDFNTLVDEVMIRSSCRDRALASEALLDNGCDVGHTVDYLISLSVAWDDSQKDGPLNDETTSECSGAKHLVKPESLIHNCLEIFWIDGVYRETIEGLDILFEAASGLCGLPKFDIVESYFI</sequence>
<dbReference type="GO" id="GO:0004843">
    <property type="term" value="F:cysteine-type deubiquitinase activity"/>
    <property type="evidence" value="ECO:0007669"/>
    <property type="project" value="TreeGrafter"/>
</dbReference>
<accession>A0A0N5AG34</accession>
<dbReference type="PANTHER" id="PTHR12419:SF7">
    <property type="entry name" value="OTU DOMAIN-CONTAINING PROTEIN 3"/>
    <property type="match status" value="1"/>
</dbReference>
<dbReference type="WBParaSite" id="SMUV_0000326301-mRNA-1">
    <property type="protein sequence ID" value="SMUV_0000326301-mRNA-1"/>
    <property type="gene ID" value="SMUV_0000326301"/>
</dbReference>
<feature type="region of interest" description="Disordered" evidence="1">
    <location>
        <begin position="1"/>
        <end position="46"/>
    </location>
</feature>
<dbReference type="PROSITE" id="PS50802">
    <property type="entry name" value="OTU"/>
    <property type="match status" value="1"/>
</dbReference>
<evidence type="ECO:0000259" key="2">
    <source>
        <dbReference type="PROSITE" id="PS50802"/>
    </source>
</evidence>
<organism evidence="3 4">
    <name type="scientific">Syphacia muris</name>
    <dbReference type="NCBI Taxonomy" id="451379"/>
    <lineage>
        <taxon>Eukaryota</taxon>
        <taxon>Metazoa</taxon>
        <taxon>Ecdysozoa</taxon>
        <taxon>Nematoda</taxon>
        <taxon>Chromadorea</taxon>
        <taxon>Rhabditida</taxon>
        <taxon>Spirurina</taxon>
        <taxon>Oxyuridomorpha</taxon>
        <taxon>Oxyuroidea</taxon>
        <taxon>Oxyuridae</taxon>
        <taxon>Syphacia</taxon>
    </lineage>
</organism>
<evidence type="ECO:0000313" key="3">
    <source>
        <dbReference type="Proteomes" id="UP000046393"/>
    </source>
</evidence>
<reference evidence="4" key="1">
    <citation type="submission" date="2017-02" db="UniProtKB">
        <authorList>
            <consortium name="WormBaseParasite"/>
        </authorList>
    </citation>
    <scope>IDENTIFICATION</scope>
</reference>
<proteinExistence type="predicted"/>